<name>A0A9P6MC78_9FUNG</name>
<dbReference type="AlphaFoldDB" id="A0A9P6MC78"/>
<gene>
    <name evidence="1" type="ORF">BGZ65_013036</name>
</gene>
<dbReference type="SUPFAM" id="SSF88723">
    <property type="entry name" value="PIN domain-like"/>
    <property type="match status" value="1"/>
</dbReference>
<proteinExistence type="predicted"/>
<evidence type="ECO:0000313" key="1">
    <source>
        <dbReference type="EMBL" id="KAF9991844.1"/>
    </source>
</evidence>
<sequence>MDELNKLGWNICLCEYQADTHIGQIYRDDPDKTSLAVVTNDSDLIVYDGVPSVTMPIGKSRELRTFSKSDVLQALGMPSSRHFQLTAILTRNDYFSGLPWYGIKRNADL</sequence>
<keyword evidence="2" id="KW-1185">Reference proteome</keyword>
<feature type="non-terminal residue" evidence="1">
    <location>
        <position position="109"/>
    </location>
</feature>
<evidence type="ECO:0000313" key="2">
    <source>
        <dbReference type="Proteomes" id="UP000749646"/>
    </source>
</evidence>
<reference evidence="1" key="1">
    <citation type="journal article" date="2020" name="Fungal Divers.">
        <title>Resolving the Mortierellaceae phylogeny through synthesis of multi-gene phylogenetics and phylogenomics.</title>
        <authorList>
            <person name="Vandepol N."/>
            <person name="Liber J."/>
            <person name="Desiro A."/>
            <person name="Na H."/>
            <person name="Kennedy M."/>
            <person name="Barry K."/>
            <person name="Grigoriev I.V."/>
            <person name="Miller A.N."/>
            <person name="O'Donnell K."/>
            <person name="Stajich J.E."/>
            <person name="Bonito G."/>
        </authorList>
    </citation>
    <scope>NUCLEOTIDE SEQUENCE</scope>
    <source>
        <strain evidence="1">MES-2147</strain>
    </source>
</reference>
<dbReference type="InterPro" id="IPR029060">
    <property type="entry name" value="PIN-like_dom_sf"/>
</dbReference>
<organism evidence="1 2">
    <name type="scientific">Modicella reniformis</name>
    <dbReference type="NCBI Taxonomy" id="1440133"/>
    <lineage>
        <taxon>Eukaryota</taxon>
        <taxon>Fungi</taxon>
        <taxon>Fungi incertae sedis</taxon>
        <taxon>Mucoromycota</taxon>
        <taxon>Mortierellomycotina</taxon>
        <taxon>Mortierellomycetes</taxon>
        <taxon>Mortierellales</taxon>
        <taxon>Mortierellaceae</taxon>
        <taxon>Modicella</taxon>
    </lineage>
</organism>
<dbReference type="EMBL" id="JAAAHW010002493">
    <property type="protein sequence ID" value="KAF9991844.1"/>
    <property type="molecule type" value="Genomic_DNA"/>
</dbReference>
<protein>
    <submittedName>
        <fullName evidence="1">Uncharacterized protein</fullName>
    </submittedName>
</protein>
<comment type="caution">
    <text evidence="1">The sequence shown here is derived from an EMBL/GenBank/DDBJ whole genome shotgun (WGS) entry which is preliminary data.</text>
</comment>
<dbReference type="OrthoDB" id="2446503at2759"/>
<accession>A0A9P6MC78</accession>
<dbReference type="Proteomes" id="UP000749646">
    <property type="component" value="Unassembled WGS sequence"/>
</dbReference>